<dbReference type="InterPro" id="IPR019535">
    <property type="entry name" value="ICE2_C"/>
</dbReference>
<dbReference type="PANTHER" id="PTHR14633">
    <property type="entry name" value="LITTLE ELONGATION COMPLEX SUBUNIT 2"/>
    <property type="match status" value="1"/>
</dbReference>
<keyword evidence="4" id="KW-1185">Reference proteome</keyword>
<name>A0A0L0CND4_LUCCU</name>
<dbReference type="GO" id="GO:0045945">
    <property type="term" value="P:positive regulation of transcription by RNA polymerase III"/>
    <property type="evidence" value="ECO:0007669"/>
    <property type="project" value="TreeGrafter"/>
</dbReference>
<dbReference type="EMBL" id="JRES01000145">
    <property type="protein sequence ID" value="KNC33830.1"/>
    <property type="molecule type" value="Genomic_DNA"/>
</dbReference>
<reference evidence="3 4" key="1">
    <citation type="journal article" date="2015" name="Nat. Commun.">
        <title>Lucilia cuprina genome unlocks parasitic fly biology to underpin future interventions.</title>
        <authorList>
            <person name="Anstead C.A."/>
            <person name="Korhonen P.K."/>
            <person name="Young N.D."/>
            <person name="Hall R.S."/>
            <person name="Jex A.R."/>
            <person name="Murali S.C."/>
            <person name="Hughes D.S."/>
            <person name="Lee S.F."/>
            <person name="Perry T."/>
            <person name="Stroehlein A.J."/>
            <person name="Ansell B.R."/>
            <person name="Breugelmans B."/>
            <person name="Hofmann A."/>
            <person name="Qu J."/>
            <person name="Dugan S."/>
            <person name="Lee S.L."/>
            <person name="Chao H."/>
            <person name="Dinh H."/>
            <person name="Han Y."/>
            <person name="Doddapaneni H.V."/>
            <person name="Worley K.C."/>
            <person name="Muzny D.M."/>
            <person name="Ioannidis P."/>
            <person name="Waterhouse R.M."/>
            <person name="Zdobnov E.M."/>
            <person name="James P.J."/>
            <person name="Bagnall N.H."/>
            <person name="Kotze A.C."/>
            <person name="Gibbs R.A."/>
            <person name="Richards S."/>
            <person name="Batterham P."/>
            <person name="Gasser R.B."/>
        </authorList>
    </citation>
    <scope>NUCLEOTIDE SEQUENCE [LARGE SCALE GENOMIC DNA]</scope>
    <source>
        <strain evidence="3 4">LS</strain>
        <tissue evidence="3">Full body</tissue>
    </source>
</reference>
<dbReference type="STRING" id="7375.A0A0L0CND4"/>
<evidence type="ECO:0000313" key="4">
    <source>
        <dbReference type="Proteomes" id="UP000037069"/>
    </source>
</evidence>
<dbReference type="GO" id="GO:0042796">
    <property type="term" value="P:snRNA transcription by RNA polymerase III"/>
    <property type="evidence" value="ECO:0007669"/>
    <property type="project" value="TreeGrafter"/>
</dbReference>
<keyword evidence="1" id="KW-0175">Coiled coil</keyword>
<dbReference type="Proteomes" id="UP000037069">
    <property type="component" value="Unassembled WGS sequence"/>
</dbReference>
<dbReference type="AlphaFoldDB" id="A0A0L0CND4"/>
<feature type="domain" description="Little elongation complex subunit 2 C-terminal" evidence="2">
    <location>
        <begin position="398"/>
        <end position="587"/>
    </location>
</feature>
<sequence>MSNFDYLSYKGNAIFRNQPNHSYFDKPFENEQDCLFQTLHEIDPHFLTPEEKAQTLKITSVTVIDPRTQKPINQLCYDHTQEEKTQKFNSPKRSMMTEKQHELGVKVLNALQQCLEVNEEDMFNWYRLQKIRVNEKEYFQRYVFELSQVNKEQMYAPCRKLLELYQKWYKQKVIKLIKKYPAESYNTHLGLPQVRQCKNVLSDEQVEITQPEIVIKLGAECLWQDDTKQEIKKLKHTISSYAEIYINSEDLKESLEDKLKTQFENLLEDEMEENSIFYIPLESLLFLLTAGDYVDMPMEMLLNIKETENLEGITKRYLIMEQPLPSRQAGWHTYQQVVEQAVKGMLSVKHLNTQEKENLQTEMGVDNSPEYKLSTIEDFMQKTTTKVNKLCKFSKVLNKWQLGTLEDNAPLKIFTSIQSFVENKDVSIKLEFKAKFGCEIFTKYDLLKEWFKLKLLQKTKTHCLRLDTTNYQALLEETLSIRKLEEYLLVYHINCQQLLNNLYEFLKMLYNMPLGHYMLRYNPKFKDKLMLCKPSQEITQNTINLHQLLQADVTDLQFMTDQNFLLINENLCSLMHLQHGILPAAFCPRTQTKKVMSSGHVSKQKTAVKQPVKEIKKPAKNNTQMKRARRRQRLYEEIKTKKDEMKELMQEMELDRKMLNM</sequence>
<dbReference type="Pfam" id="PF10505">
    <property type="entry name" value="NARG2_C"/>
    <property type="match status" value="1"/>
</dbReference>
<proteinExistence type="predicted"/>
<dbReference type="GO" id="GO:0008023">
    <property type="term" value="C:transcription elongation factor complex"/>
    <property type="evidence" value="ECO:0007669"/>
    <property type="project" value="InterPro"/>
</dbReference>
<protein>
    <recommendedName>
        <fullName evidence="2">Little elongation complex subunit 2 C-terminal domain-containing protein</fullName>
    </recommendedName>
</protein>
<organism evidence="3 4">
    <name type="scientific">Lucilia cuprina</name>
    <name type="common">Green bottle fly</name>
    <name type="synonym">Australian sheep blowfly</name>
    <dbReference type="NCBI Taxonomy" id="7375"/>
    <lineage>
        <taxon>Eukaryota</taxon>
        <taxon>Metazoa</taxon>
        <taxon>Ecdysozoa</taxon>
        <taxon>Arthropoda</taxon>
        <taxon>Hexapoda</taxon>
        <taxon>Insecta</taxon>
        <taxon>Pterygota</taxon>
        <taxon>Neoptera</taxon>
        <taxon>Endopterygota</taxon>
        <taxon>Diptera</taxon>
        <taxon>Brachycera</taxon>
        <taxon>Muscomorpha</taxon>
        <taxon>Oestroidea</taxon>
        <taxon>Calliphoridae</taxon>
        <taxon>Luciliinae</taxon>
        <taxon>Lucilia</taxon>
    </lineage>
</organism>
<dbReference type="OMA" id="CGCEIMT"/>
<evidence type="ECO:0000256" key="1">
    <source>
        <dbReference type="SAM" id="Coils"/>
    </source>
</evidence>
<gene>
    <name evidence="3" type="ORF">FF38_08996</name>
</gene>
<dbReference type="OrthoDB" id="6288737at2759"/>
<comment type="caution">
    <text evidence="3">The sequence shown here is derived from an EMBL/GenBank/DDBJ whole genome shotgun (WGS) entry which is preliminary data.</text>
</comment>
<accession>A0A0L0CND4</accession>
<evidence type="ECO:0000259" key="2">
    <source>
        <dbReference type="Pfam" id="PF10505"/>
    </source>
</evidence>
<dbReference type="GO" id="GO:0042795">
    <property type="term" value="P:snRNA transcription by RNA polymerase II"/>
    <property type="evidence" value="ECO:0007669"/>
    <property type="project" value="TreeGrafter"/>
</dbReference>
<feature type="coiled-coil region" evidence="1">
    <location>
        <begin position="631"/>
        <end position="658"/>
    </location>
</feature>
<dbReference type="PANTHER" id="PTHR14633:SF3">
    <property type="entry name" value="LITTLE ELONGATION COMPLEX SUBUNIT 2"/>
    <property type="match status" value="1"/>
</dbReference>
<evidence type="ECO:0000313" key="3">
    <source>
        <dbReference type="EMBL" id="KNC33830.1"/>
    </source>
</evidence>